<dbReference type="PANTHER" id="PTHR48221:SF2">
    <property type="entry name" value="ACYL-COA SYNTHETASE FAMILY PROTEIN"/>
    <property type="match status" value="1"/>
</dbReference>
<sequence>MSKASEIRSLFVSLASELQSINPTTGNEAPNLDLTITNLNRSLNLSEITPTVRVLDTALSLMCFTSFQVFNCTIEYLVKTIATVLSSSIECKVLRTADVEVLQIGGLISGQDCTRIIESCADVLQKLETFQHLSPMILYAVVRVAVLASRIHYLLKLPPMLDLRSINGRHSALLKQLHCQKEFNIESGKIPLRLLSWQLDHMLLKYDVSQILQEVIKRPFLCLEMEFHERKEWRSIVISLVLSPVMFTETRSLLHNWFLLKGLPSILELQVKLVSLVLDIISRPMWWGISMDLGSKLPFSHAYFPCKKQILRILTGPLSLESLEFLVHEVCKPVDAFSKKAVNFAKVNQSSIWATTITFPSWFIFASIFLFSEKSLRDKYCSTCIYGAGNLNNSQDVKAPFLATAAKFIAWSLNPTGGSYLELLVDYLIKFSKSWTIKKFGYDEGNKTTLCRNKEVRESLTFRKEMVNILDSNCQALAFWIKEFQDMYIGHSNKVNESFTHDEERTPGFSVQKNMLFRKIPIGILLGSLNHISDAECELLLHYGATGTLLQFTGGQPGMKNRKSNHERQKGFITWAETYTGKEATAGAHIVFDITDVTESISASMFESEECGLNFVCDVKLKVGRYLFKCVKRLLQLRLEKNHIQLYVKDLYDRMLRWRHQGRDVFQNHRELNEIIDACASAAF</sequence>
<protein>
    <submittedName>
        <fullName evidence="1">Uncharacterized protein</fullName>
    </submittedName>
</protein>
<dbReference type="EMBL" id="JAJAGQ010000020">
    <property type="protein sequence ID" value="KAJ8531985.1"/>
    <property type="molecule type" value="Genomic_DNA"/>
</dbReference>
<name>A0A9Q1LD39_9SOLA</name>
<reference evidence="2" key="1">
    <citation type="journal article" date="2023" name="Proc. Natl. Acad. Sci. U.S.A.">
        <title>Genomic and structural basis for evolution of tropane alkaloid biosynthesis.</title>
        <authorList>
            <person name="Wanga Y.-J."/>
            <person name="Taina T."/>
            <person name="Yua J.-Y."/>
            <person name="Lia J."/>
            <person name="Xua B."/>
            <person name="Chenc J."/>
            <person name="D'Auriad J.C."/>
            <person name="Huanga J.-P."/>
            <person name="Huanga S.-X."/>
        </authorList>
    </citation>
    <scope>NUCLEOTIDE SEQUENCE [LARGE SCALE GENOMIC DNA]</scope>
    <source>
        <strain evidence="2">cv. KIB-2019</strain>
    </source>
</reference>
<comment type="caution">
    <text evidence="1">The sequence shown here is derived from an EMBL/GenBank/DDBJ whole genome shotgun (WGS) entry which is preliminary data.</text>
</comment>
<dbReference type="AlphaFoldDB" id="A0A9Q1LD39"/>
<proteinExistence type="predicted"/>
<organism evidence="1 2">
    <name type="scientific">Anisodus acutangulus</name>
    <dbReference type="NCBI Taxonomy" id="402998"/>
    <lineage>
        <taxon>Eukaryota</taxon>
        <taxon>Viridiplantae</taxon>
        <taxon>Streptophyta</taxon>
        <taxon>Embryophyta</taxon>
        <taxon>Tracheophyta</taxon>
        <taxon>Spermatophyta</taxon>
        <taxon>Magnoliopsida</taxon>
        <taxon>eudicotyledons</taxon>
        <taxon>Gunneridae</taxon>
        <taxon>Pentapetalae</taxon>
        <taxon>asterids</taxon>
        <taxon>lamiids</taxon>
        <taxon>Solanales</taxon>
        <taxon>Solanaceae</taxon>
        <taxon>Solanoideae</taxon>
        <taxon>Hyoscyameae</taxon>
        <taxon>Anisodus</taxon>
    </lineage>
</organism>
<gene>
    <name evidence="1" type="ORF">K7X08_011908</name>
</gene>
<accession>A0A9Q1LD39</accession>
<dbReference type="Proteomes" id="UP001152561">
    <property type="component" value="Unassembled WGS sequence"/>
</dbReference>
<dbReference type="OrthoDB" id="1917939at2759"/>
<keyword evidence="2" id="KW-1185">Reference proteome</keyword>
<dbReference type="PANTHER" id="PTHR48221">
    <property type="entry name" value="ACYL-COA SYNTHETASE FAMILY PROTEIN"/>
    <property type="match status" value="1"/>
</dbReference>
<evidence type="ECO:0000313" key="1">
    <source>
        <dbReference type="EMBL" id="KAJ8531985.1"/>
    </source>
</evidence>
<evidence type="ECO:0000313" key="2">
    <source>
        <dbReference type="Proteomes" id="UP001152561"/>
    </source>
</evidence>